<proteinExistence type="predicted"/>
<organism evidence="3 6">
    <name type="scientific">Paraburkholderia bryophila</name>
    <dbReference type="NCBI Taxonomy" id="420952"/>
    <lineage>
        <taxon>Bacteria</taxon>
        <taxon>Pseudomonadati</taxon>
        <taxon>Pseudomonadota</taxon>
        <taxon>Betaproteobacteria</taxon>
        <taxon>Burkholderiales</taxon>
        <taxon>Burkholderiaceae</taxon>
        <taxon>Paraburkholderia</taxon>
    </lineage>
</organism>
<evidence type="ECO:0000313" key="6">
    <source>
        <dbReference type="Proteomes" id="UP000572540"/>
    </source>
</evidence>
<comment type="caution">
    <text evidence="3">The sequence shown here is derived from an EMBL/GenBank/DDBJ whole genome shotgun (WGS) entry which is preliminary data.</text>
</comment>
<dbReference type="AlphaFoldDB" id="A0A7Y9WA30"/>
<feature type="region of interest" description="Disordered" evidence="1">
    <location>
        <begin position="32"/>
        <end position="93"/>
    </location>
</feature>
<dbReference type="RefSeq" id="WP_179713664.1">
    <property type="nucleotide sequence ID" value="NZ_JACCAS010000002.1"/>
</dbReference>
<dbReference type="Proteomes" id="UP000572540">
    <property type="component" value="Unassembled WGS sequence"/>
</dbReference>
<name>A0A7Y9WA30_9BURK</name>
<evidence type="ECO:0000313" key="4">
    <source>
        <dbReference type="EMBL" id="NYH27666.1"/>
    </source>
</evidence>
<dbReference type="Proteomes" id="UP000540929">
    <property type="component" value="Unassembled WGS sequence"/>
</dbReference>
<gene>
    <name evidence="4" type="ORF">GGD40_007237</name>
    <name evidence="3" type="ORF">GGD41_004262</name>
</gene>
<accession>A0A7Y9WA30</accession>
<feature type="compositionally biased region" description="Polar residues" evidence="1">
    <location>
        <begin position="32"/>
        <end position="43"/>
    </location>
</feature>
<evidence type="ECO:0000256" key="2">
    <source>
        <dbReference type="SAM" id="SignalP"/>
    </source>
</evidence>
<reference evidence="5 6" key="1">
    <citation type="submission" date="2020-07" db="EMBL/GenBank/DDBJ databases">
        <title>Exploring microbial biodiversity for novel pathways involved in the catabolism of aromatic compounds derived from lignin.</title>
        <authorList>
            <person name="Elkins J."/>
        </authorList>
    </citation>
    <scope>NUCLEOTIDE SEQUENCE [LARGE SCALE GENOMIC DNA]</scope>
    <source>
        <strain evidence="3 6">H2C3B</strain>
        <strain evidence="4 5">H2C3C</strain>
    </source>
</reference>
<keyword evidence="5" id="KW-1185">Reference proteome</keyword>
<evidence type="ECO:0000313" key="3">
    <source>
        <dbReference type="EMBL" id="NYH17034.1"/>
    </source>
</evidence>
<dbReference type="EMBL" id="JACCAS010000002">
    <property type="protein sequence ID" value="NYH27666.1"/>
    <property type="molecule type" value="Genomic_DNA"/>
</dbReference>
<keyword evidence="2" id="KW-0732">Signal</keyword>
<feature type="compositionally biased region" description="Low complexity" evidence="1">
    <location>
        <begin position="44"/>
        <end position="53"/>
    </location>
</feature>
<feature type="chain" id="PRO_5044662438" evidence="2">
    <location>
        <begin position="23"/>
        <end position="93"/>
    </location>
</feature>
<evidence type="ECO:0000313" key="5">
    <source>
        <dbReference type="Proteomes" id="UP000540929"/>
    </source>
</evidence>
<feature type="signal peptide" evidence="2">
    <location>
        <begin position="1"/>
        <end position="22"/>
    </location>
</feature>
<dbReference type="EMBL" id="JACCAU010000001">
    <property type="protein sequence ID" value="NYH17034.1"/>
    <property type="molecule type" value="Genomic_DNA"/>
</dbReference>
<sequence length="93" mass="9421">MQSLKQLMIVASIAILPTLSFAQTNADATTPAVSVTATHGNQPATASASQQAARNGSGYRDNSGYGSSTAGSTQSSVPSATPFIGKHSPVFNH</sequence>
<feature type="compositionally biased region" description="Polar residues" evidence="1">
    <location>
        <begin position="64"/>
        <end position="79"/>
    </location>
</feature>
<evidence type="ECO:0000256" key="1">
    <source>
        <dbReference type="SAM" id="MobiDB-lite"/>
    </source>
</evidence>
<protein>
    <submittedName>
        <fullName evidence="3">Uncharacterized protein</fullName>
    </submittedName>
</protein>